<feature type="domain" description="USP" evidence="2">
    <location>
        <begin position="116"/>
        <end position="623"/>
    </location>
</feature>
<accession>A0A1X2INH1</accession>
<dbReference type="SUPFAM" id="SSF54001">
    <property type="entry name" value="Cysteine proteinases"/>
    <property type="match status" value="1"/>
</dbReference>
<feature type="region of interest" description="Disordered" evidence="1">
    <location>
        <begin position="197"/>
        <end position="253"/>
    </location>
</feature>
<evidence type="ECO:0000256" key="1">
    <source>
        <dbReference type="SAM" id="MobiDB-lite"/>
    </source>
</evidence>
<dbReference type="PROSITE" id="PS50235">
    <property type="entry name" value="USP_3"/>
    <property type="match status" value="1"/>
</dbReference>
<dbReference type="EMBL" id="MCGE01000007">
    <property type="protein sequence ID" value="ORZ19562.1"/>
    <property type="molecule type" value="Genomic_DNA"/>
</dbReference>
<sequence length="770" mass="87331">MKHNKRHSNNLWHRFLDHYHHDEQQQPQQHEQQQPQQKDLKPAPLDADQEKILASFGVLVRARFGDGWKRRYLVSFLHDADWDMTQALADMEDCQDANYGLLAAPPSSCSPCGGLLGCENDQGTSCYLDALLFAMYIGLTSFDPMLLGDPFEPALSPTPVSPSTPLEQQQQQQRYRHRHHRFFSKYHHHHRRRHRLLTPFRTSTPPPPSPPPLPPSSRTVDTRQRTLDDLHIKTNPSILINNNSSSSSDSNDDDLALQQKHYLQRTLRLFVNKLRKGQLVKTSNVAQVRRALMQNGWYGPDPETQQWQQEDVSELFLFLTSIFDSPYLPFQLRLFHGANKDMDDDRIMTDRLLPLSLPPPDDEQQEPIRLETILVDQFYNSVVSGVKRKVDLEEQAPEETEQQPIARSWNSSSSTGSMDSTDKGILEIITTPTKQSADPMKKSSSSSPPISRGTPQRRETEVDAWQAMELLPFYSSSSSNGNSNDNLDYYPDTHLVLPLVLKRYKTNNNGNAYVKDTRPVLVPPIIPFHQFVNQNTDNAVCSQCNVKMDYVMSLKSIVAHQGSSPYSGHYVAYTKLLSAVPDHSVWLKFDDLNSQERVTYDMSEAQVLDQVAEHGYLFFYELNRLCSTCLQQSFERMMDQQNENNNTSGSDDSQSDKDDVDTAAVEEEVEQEEDITTKQHQQEHESSHDKMVKLVEQKEVDNDANKETPPTTISSSVDKKGALSVQEPEDWVETVASSSSDATTTTTTTTTAAAKPAVNPTSSSDKCLMM</sequence>
<dbReference type="Gene3D" id="3.90.70.10">
    <property type="entry name" value="Cysteine proteinases"/>
    <property type="match status" value="2"/>
</dbReference>
<evidence type="ECO:0000313" key="3">
    <source>
        <dbReference type="EMBL" id="ORZ19562.1"/>
    </source>
</evidence>
<feature type="compositionally biased region" description="Low complexity" evidence="1">
    <location>
        <begin position="734"/>
        <end position="754"/>
    </location>
</feature>
<dbReference type="Proteomes" id="UP000193560">
    <property type="component" value="Unassembled WGS sequence"/>
</dbReference>
<name>A0A1X2INH1_9FUNG</name>
<dbReference type="CDD" id="cd02257">
    <property type="entry name" value="Peptidase_C19"/>
    <property type="match status" value="1"/>
</dbReference>
<dbReference type="PROSITE" id="PS00973">
    <property type="entry name" value="USP_2"/>
    <property type="match status" value="1"/>
</dbReference>
<feature type="compositionally biased region" description="Basic and acidic residues" evidence="1">
    <location>
        <begin position="675"/>
        <end position="706"/>
    </location>
</feature>
<dbReference type="InterPro" id="IPR018200">
    <property type="entry name" value="USP_CS"/>
</dbReference>
<organism evidence="3 4">
    <name type="scientific">Absidia repens</name>
    <dbReference type="NCBI Taxonomy" id="90262"/>
    <lineage>
        <taxon>Eukaryota</taxon>
        <taxon>Fungi</taxon>
        <taxon>Fungi incertae sedis</taxon>
        <taxon>Mucoromycota</taxon>
        <taxon>Mucoromycotina</taxon>
        <taxon>Mucoromycetes</taxon>
        <taxon>Mucorales</taxon>
        <taxon>Cunninghamellaceae</taxon>
        <taxon>Absidia</taxon>
    </lineage>
</organism>
<feature type="region of interest" description="Disordered" evidence="1">
    <location>
        <begin position="641"/>
        <end position="770"/>
    </location>
</feature>
<dbReference type="OrthoDB" id="6287070at2759"/>
<feature type="compositionally biased region" description="Low complexity" evidence="1">
    <location>
        <begin position="153"/>
        <end position="173"/>
    </location>
</feature>
<proteinExistence type="predicted"/>
<dbReference type="InterPro" id="IPR028889">
    <property type="entry name" value="USP"/>
</dbReference>
<dbReference type="STRING" id="90262.A0A1X2INH1"/>
<gene>
    <name evidence="3" type="ORF">BCR42DRAFT_410026</name>
</gene>
<feature type="region of interest" description="Disordered" evidence="1">
    <location>
        <begin position="22"/>
        <end position="42"/>
    </location>
</feature>
<protein>
    <recommendedName>
        <fullName evidence="2">USP domain-containing protein</fullName>
    </recommendedName>
</protein>
<reference evidence="3 4" key="1">
    <citation type="submission" date="2016-07" db="EMBL/GenBank/DDBJ databases">
        <title>Pervasive Adenine N6-methylation of Active Genes in Fungi.</title>
        <authorList>
            <consortium name="DOE Joint Genome Institute"/>
            <person name="Mondo S.J."/>
            <person name="Dannebaum R.O."/>
            <person name="Kuo R.C."/>
            <person name="Labutti K."/>
            <person name="Haridas S."/>
            <person name="Kuo A."/>
            <person name="Salamov A."/>
            <person name="Ahrendt S.R."/>
            <person name="Lipzen A."/>
            <person name="Sullivan W."/>
            <person name="Andreopoulos W.B."/>
            <person name="Clum A."/>
            <person name="Lindquist E."/>
            <person name="Daum C."/>
            <person name="Ramamoorthy G.K."/>
            <person name="Gryganskyi A."/>
            <person name="Culley D."/>
            <person name="Magnuson J.K."/>
            <person name="James T.Y."/>
            <person name="O'Malley M.A."/>
            <person name="Stajich J.E."/>
            <person name="Spatafora J.W."/>
            <person name="Visel A."/>
            <person name="Grigoriev I.V."/>
        </authorList>
    </citation>
    <scope>NUCLEOTIDE SEQUENCE [LARGE SCALE GENOMIC DNA]</scope>
    <source>
        <strain evidence="3 4">NRRL 1336</strain>
    </source>
</reference>
<feature type="compositionally biased region" description="Polar residues" evidence="1">
    <location>
        <begin position="759"/>
        <end position="770"/>
    </location>
</feature>
<feature type="compositionally biased region" description="Pro residues" evidence="1">
    <location>
        <begin position="204"/>
        <end position="215"/>
    </location>
</feature>
<comment type="caution">
    <text evidence="3">The sequence shown here is derived from an EMBL/GenBank/DDBJ whole genome shotgun (WGS) entry which is preliminary data.</text>
</comment>
<dbReference type="InterPro" id="IPR038765">
    <property type="entry name" value="Papain-like_cys_pep_sf"/>
</dbReference>
<evidence type="ECO:0000313" key="4">
    <source>
        <dbReference type="Proteomes" id="UP000193560"/>
    </source>
</evidence>
<feature type="region of interest" description="Disordered" evidence="1">
    <location>
        <begin position="153"/>
        <end position="177"/>
    </location>
</feature>
<dbReference type="GO" id="GO:0004843">
    <property type="term" value="F:cysteine-type deubiquitinase activity"/>
    <property type="evidence" value="ECO:0007669"/>
    <property type="project" value="InterPro"/>
</dbReference>
<feature type="compositionally biased region" description="Low complexity" evidence="1">
    <location>
        <begin position="402"/>
        <end position="419"/>
    </location>
</feature>
<keyword evidence="4" id="KW-1185">Reference proteome</keyword>
<feature type="region of interest" description="Disordered" evidence="1">
    <location>
        <begin position="393"/>
        <end position="460"/>
    </location>
</feature>
<feature type="compositionally biased region" description="Low complexity" evidence="1">
    <location>
        <begin position="25"/>
        <end position="37"/>
    </location>
</feature>
<evidence type="ECO:0000259" key="2">
    <source>
        <dbReference type="PROSITE" id="PS50235"/>
    </source>
</evidence>
<dbReference type="AlphaFoldDB" id="A0A1X2INH1"/>
<feature type="compositionally biased region" description="Acidic residues" evidence="1">
    <location>
        <begin position="658"/>
        <end position="674"/>
    </location>
</feature>
<feature type="compositionally biased region" description="Basic and acidic residues" evidence="1">
    <location>
        <begin position="220"/>
        <end position="232"/>
    </location>
</feature>